<dbReference type="InterPro" id="IPR027417">
    <property type="entry name" value="P-loop_NTPase"/>
</dbReference>
<dbReference type="AlphaFoldDB" id="A0A7W7S058"/>
<comment type="caution">
    <text evidence="3">The sequence shown here is derived from an EMBL/GenBank/DDBJ whole genome shotgun (WGS) entry which is preliminary data.</text>
</comment>
<evidence type="ECO:0000256" key="2">
    <source>
        <dbReference type="ARBA" id="ARBA00022448"/>
    </source>
</evidence>
<keyword evidence="4" id="KW-1185">Reference proteome</keyword>
<evidence type="ECO:0000313" key="4">
    <source>
        <dbReference type="Proteomes" id="UP000534286"/>
    </source>
</evidence>
<dbReference type="RefSeq" id="WP_184757262.1">
    <property type="nucleotide sequence ID" value="NZ_BAABEK010000004.1"/>
</dbReference>
<dbReference type="EMBL" id="JACHJU010000002">
    <property type="protein sequence ID" value="MBB4941107.1"/>
    <property type="molecule type" value="Genomic_DNA"/>
</dbReference>
<dbReference type="SUPFAM" id="SSF52540">
    <property type="entry name" value="P-loop containing nucleoside triphosphate hydrolases"/>
    <property type="match status" value="1"/>
</dbReference>
<accession>A0A7W7S058</accession>
<name>A0A7W7S058_9ACTN</name>
<sequence length="77" mass="8522">MIEFNWMRGLLRGLADSDCSVLISSHLLHEVERVAGHIVMIGRGRLLVQGTVDELNQGQSLEQTFLELTADTDRSAA</sequence>
<dbReference type="PANTHER" id="PTHR43335">
    <property type="entry name" value="ABC TRANSPORTER, ATP-BINDING PROTEIN"/>
    <property type="match status" value="1"/>
</dbReference>
<organism evidence="3 4">
    <name type="scientific">Streptosporangium album</name>
    <dbReference type="NCBI Taxonomy" id="47479"/>
    <lineage>
        <taxon>Bacteria</taxon>
        <taxon>Bacillati</taxon>
        <taxon>Actinomycetota</taxon>
        <taxon>Actinomycetes</taxon>
        <taxon>Streptosporangiales</taxon>
        <taxon>Streptosporangiaceae</taxon>
        <taxon>Streptosporangium</taxon>
    </lineage>
</organism>
<evidence type="ECO:0000313" key="3">
    <source>
        <dbReference type="EMBL" id="MBB4941107.1"/>
    </source>
</evidence>
<dbReference type="Proteomes" id="UP000534286">
    <property type="component" value="Unassembled WGS sequence"/>
</dbReference>
<keyword evidence="2" id="KW-0813">Transport</keyword>
<dbReference type="PANTHER" id="PTHR43335:SF4">
    <property type="entry name" value="ABC TRANSPORTER, ATP-BINDING PROTEIN"/>
    <property type="match status" value="1"/>
</dbReference>
<protein>
    <submittedName>
        <fullName evidence="3">ABC-type multidrug transport system ATPase subunit</fullName>
    </submittedName>
</protein>
<dbReference type="Gene3D" id="3.40.50.300">
    <property type="entry name" value="P-loop containing nucleotide triphosphate hydrolases"/>
    <property type="match status" value="1"/>
</dbReference>
<gene>
    <name evidence="3" type="ORF">FHR32_005484</name>
</gene>
<evidence type="ECO:0000256" key="1">
    <source>
        <dbReference type="ARBA" id="ARBA00005417"/>
    </source>
</evidence>
<proteinExistence type="inferred from homology"/>
<reference evidence="3 4" key="1">
    <citation type="submission" date="2020-08" db="EMBL/GenBank/DDBJ databases">
        <title>Sequencing the genomes of 1000 actinobacteria strains.</title>
        <authorList>
            <person name="Klenk H.-P."/>
        </authorList>
    </citation>
    <scope>NUCLEOTIDE SEQUENCE [LARGE SCALE GENOMIC DNA]</scope>
    <source>
        <strain evidence="3 4">DSM 43023</strain>
    </source>
</reference>
<comment type="similarity">
    <text evidence="1">Belongs to the ABC transporter superfamily.</text>
</comment>